<dbReference type="AlphaFoldDB" id="A0AAF0YZX9"/>
<evidence type="ECO:0000313" key="1">
    <source>
        <dbReference type="EMBL" id="WPD49279.1"/>
    </source>
</evidence>
<dbReference type="EMBL" id="OR759985">
    <property type="protein sequence ID" value="WPD49279.1"/>
    <property type="molecule type" value="mRNA"/>
</dbReference>
<protein>
    <submittedName>
        <fullName evidence="1">Uncharacterized protein</fullName>
    </submittedName>
</protein>
<reference evidence="1" key="1">
    <citation type="submission" date="2023-10" db="EMBL/GenBank/DDBJ databases">
        <authorList>
            <person name="Lee C.-J."/>
        </authorList>
    </citation>
    <scope>NUCLEOTIDE SEQUENCE</scope>
</reference>
<name>A0AAF0YZX9_HIRNI</name>
<proteinExistence type="evidence at transcript level"/>
<sequence length="156" mass="18030">MGEGYESAANTIREHTQKTKINLKSKQDIERSLSLIVPKVQFKVYNCPDQGIFKEEKHFGKIVLVVDRKNVVIVPPKYYGDEPDLSFALTLMGEGYKKAIKIIQERIENTKIVVQLQRNCTIIWQSTKKKLDYILVEISPDNKVIEPPKFIRVPKE</sequence>
<organism evidence="1">
    <name type="scientific">Hirudo nipponia</name>
    <name type="common">Korean blood-sucking leech</name>
    <dbReference type="NCBI Taxonomy" id="42736"/>
    <lineage>
        <taxon>Eukaryota</taxon>
        <taxon>Metazoa</taxon>
        <taxon>Spiralia</taxon>
        <taxon>Lophotrochozoa</taxon>
        <taxon>Annelida</taxon>
        <taxon>Clitellata</taxon>
        <taxon>Hirudinea</taxon>
        <taxon>Hirudinida</taxon>
        <taxon>Hirudiniformes</taxon>
        <taxon>Hirudinidae</taxon>
        <taxon>Hirudo</taxon>
    </lineage>
</organism>
<accession>A0AAF0YZX9</accession>